<dbReference type="Pfam" id="PF18791">
    <property type="entry name" value="Transp_inhibit"/>
    <property type="match status" value="1"/>
</dbReference>
<dbReference type="InterPro" id="IPR041567">
    <property type="entry name" value="COI1_F-box"/>
</dbReference>
<dbReference type="Gene3D" id="1.20.1280.50">
    <property type="match status" value="1"/>
</dbReference>
<dbReference type="PANTHER" id="PTHR16134:SF43">
    <property type="entry name" value="CORONATINE-INSENSITIVE PROTEIN 1"/>
    <property type="match status" value="1"/>
</dbReference>
<dbReference type="AlphaFoldDB" id="A0AA49K3T6"/>
<dbReference type="SMART" id="SM00367">
    <property type="entry name" value="LRR_CC"/>
    <property type="match status" value="4"/>
</dbReference>
<dbReference type="CDD" id="cd22159">
    <property type="entry name" value="F-box_AtTIR1-like"/>
    <property type="match status" value="1"/>
</dbReference>
<sequence>MATLRRSMSFAVPDVAMDWLLDYIQDPRDRAALSLVCHNWYAIDANTRKHVTISLCYSARPDRLCSRFPHLESVKIKGKPRASMFQNLIPEDWGGYAGPWVAVMADGLIRLKSVHFRRMTVTDEDIGVLVRGRGHMLETLKLDKCSGFSTDGLLLIARTCRKLQHLFLEESTIDENDTEWLHELAIHNSVLESLNFFSTNLGVSWKDLELIAQNCRSLVSVKISDCDVSYLVGFFKSATALEEFGGGSFSDEVEVSKYERVHFSPSLSRLSLSFMGTKEMHVVFPFATALKKLDLLFTFLSTEDHCQLIQHCPNLEVLEARDVIGDRGLEVVARTCRRLRSLRIERGDDDNGLEDEQGVVTQRGMSALAQGCPELEFLAIYVTDITNAALVSVATCCRNLRDFRLVLLDREESIPDLPLDNGVRALLIACPKITRLAIYLRPGGLSDVGLGYIGQFSVNVRWMLLGWVGESDLGLLQFSTGCPSLEKLELRGCCFTESALASAVLQLSSLKYLWVEGYNASITGVNLGAMVRPFWNIEIIPPRQEITTVNEFEGGQIQASVTHPAQILAYYSLAGQRTDFPASVIPFHPA</sequence>
<accession>A0AA49K3T6</accession>
<evidence type="ECO:0000259" key="2">
    <source>
        <dbReference type="Pfam" id="PF18791"/>
    </source>
</evidence>
<dbReference type="InterPro" id="IPR006553">
    <property type="entry name" value="Leu-rich_rpt_Cys-con_subtyp"/>
</dbReference>
<dbReference type="Gene3D" id="3.80.10.10">
    <property type="entry name" value="Ribonuclease Inhibitor"/>
    <property type="match status" value="1"/>
</dbReference>
<dbReference type="EMBL" id="OQ798994">
    <property type="protein sequence ID" value="WKY18099.1"/>
    <property type="molecule type" value="mRNA"/>
</dbReference>
<feature type="domain" description="COI1 F-box" evidence="1">
    <location>
        <begin position="11"/>
        <end position="50"/>
    </location>
</feature>
<feature type="domain" description="Transport inhibitor response 1" evidence="2">
    <location>
        <begin position="69"/>
        <end position="116"/>
    </location>
</feature>
<evidence type="ECO:0000259" key="1">
    <source>
        <dbReference type="Pfam" id="PF18511"/>
    </source>
</evidence>
<dbReference type="Pfam" id="PF18511">
    <property type="entry name" value="F-box_5"/>
    <property type="match status" value="1"/>
</dbReference>
<dbReference type="GO" id="GO:0031146">
    <property type="term" value="P:SCF-dependent proteasomal ubiquitin-dependent protein catabolic process"/>
    <property type="evidence" value="ECO:0007669"/>
    <property type="project" value="TreeGrafter"/>
</dbReference>
<protein>
    <submittedName>
        <fullName evidence="3">Coronatine-insensitive protein 1</fullName>
    </submittedName>
</protein>
<evidence type="ECO:0000313" key="3">
    <source>
        <dbReference type="EMBL" id="WKY18099.1"/>
    </source>
</evidence>
<dbReference type="SUPFAM" id="SSF52047">
    <property type="entry name" value="RNI-like"/>
    <property type="match status" value="1"/>
</dbReference>
<gene>
    <name evidence="3" type="primary">COI1</name>
</gene>
<dbReference type="FunFam" id="3.80.10.10:FF:000124">
    <property type="entry name" value="Coronatine-insensitive protein 1"/>
    <property type="match status" value="1"/>
</dbReference>
<dbReference type="InterPro" id="IPR041101">
    <property type="entry name" value="Transp_inhibit"/>
</dbReference>
<dbReference type="InterPro" id="IPR032675">
    <property type="entry name" value="LRR_dom_sf"/>
</dbReference>
<dbReference type="GO" id="GO:0019005">
    <property type="term" value="C:SCF ubiquitin ligase complex"/>
    <property type="evidence" value="ECO:0007669"/>
    <property type="project" value="TreeGrafter"/>
</dbReference>
<reference evidence="3" key="1">
    <citation type="submission" date="2023-04" db="EMBL/GenBank/DDBJ databases">
        <title>Study on the relationships between dormancy release and vernalization of oriental lily 'Sorbonne'.</title>
        <authorList>
            <person name="Zhu Y."/>
            <person name="He H."/>
        </authorList>
    </citation>
    <scope>NUCLEOTIDE SEQUENCE</scope>
</reference>
<proteinExistence type="evidence at transcript level"/>
<dbReference type="PANTHER" id="PTHR16134">
    <property type="entry name" value="F-BOX/TPR REPEAT PROTEIN POF3"/>
    <property type="match status" value="1"/>
</dbReference>
<organism evidence="3">
    <name type="scientific">Lilium hybrid division VII</name>
    <dbReference type="NCBI Taxonomy" id="101269"/>
    <lineage>
        <taxon>Eukaryota</taxon>
        <taxon>Viridiplantae</taxon>
        <taxon>Streptophyta</taxon>
        <taxon>Embryophyta</taxon>
        <taxon>Tracheophyta</taxon>
        <taxon>Spermatophyta</taxon>
        <taxon>Magnoliopsida</taxon>
        <taxon>Liliopsida</taxon>
        <taxon>Liliales</taxon>
        <taxon>Liliaceae</taxon>
        <taxon>Lilium</taxon>
    </lineage>
</organism>
<name>A0AA49K3T6_9LILI</name>